<proteinExistence type="predicted"/>
<dbReference type="InterPro" id="IPR027924">
    <property type="entry name" value="XkdF"/>
</dbReference>
<evidence type="ECO:0000313" key="2">
    <source>
        <dbReference type="EMBL" id="DAF52396.1"/>
    </source>
</evidence>
<dbReference type="GO" id="GO:0006508">
    <property type="term" value="P:proteolysis"/>
    <property type="evidence" value="ECO:0007669"/>
    <property type="project" value="UniProtKB-KW"/>
</dbReference>
<keyword evidence="2" id="KW-0645">Protease</keyword>
<organism evidence="2">
    <name type="scientific">Siphoviridae sp. cteZR38</name>
    <dbReference type="NCBI Taxonomy" id="2827906"/>
    <lineage>
        <taxon>Viruses</taxon>
        <taxon>Duplodnaviria</taxon>
        <taxon>Heunggongvirae</taxon>
        <taxon>Uroviricota</taxon>
        <taxon>Caudoviricetes</taxon>
    </lineage>
</organism>
<name>A0A8S5SMU6_9CAUD</name>
<dbReference type="Pfam" id="PF14550">
    <property type="entry name" value="Peptidase_S78_2"/>
    <property type="match status" value="1"/>
</dbReference>
<keyword evidence="2" id="KW-0378">Hydrolase</keyword>
<accession>A0A8S5SMU6</accession>
<feature type="domain" description="Phage-like element PBSX protein XkdF" evidence="1">
    <location>
        <begin position="2"/>
        <end position="100"/>
    </location>
</feature>
<dbReference type="EMBL" id="BK032636">
    <property type="protein sequence ID" value="DAF52396.1"/>
    <property type="molecule type" value="Genomic_DNA"/>
</dbReference>
<reference evidence="2" key="1">
    <citation type="journal article" date="2021" name="Proc. Natl. Acad. Sci. U.S.A.">
        <title>A Catalog of Tens of Thousands of Viruses from Human Metagenomes Reveals Hidden Associations with Chronic Diseases.</title>
        <authorList>
            <person name="Tisza M.J."/>
            <person name="Buck C.B."/>
        </authorList>
    </citation>
    <scope>NUCLEOTIDE SEQUENCE</scope>
    <source>
        <strain evidence="2">CteZR38</strain>
    </source>
</reference>
<evidence type="ECO:0000259" key="1">
    <source>
        <dbReference type="Pfam" id="PF14550"/>
    </source>
</evidence>
<sequence>MIVKGAVCIPGIPDATGDILDEETIRQASLIYNRLGLGVDVQHTLQPVGRILESYILESPTPFRGNTYPKGSWFISVDVTDEEIQQAIRDGEYNGFSILAAPYKSVAQMSRGLGG</sequence>
<dbReference type="GO" id="GO:0008233">
    <property type="term" value="F:peptidase activity"/>
    <property type="evidence" value="ECO:0007669"/>
    <property type="project" value="UniProtKB-KW"/>
</dbReference>
<protein>
    <submittedName>
        <fullName evidence="2">Serine protease</fullName>
    </submittedName>
</protein>